<gene>
    <name evidence="1" type="ORF">GT037_005496</name>
</gene>
<name>A0A8H7B6D9_9PLEO</name>
<protein>
    <submittedName>
        <fullName evidence="1">Uncharacterized protein</fullName>
    </submittedName>
</protein>
<dbReference type="AlphaFoldDB" id="A0A8H7B6D9"/>
<dbReference type="EMBL" id="JAAABM010000007">
    <property type="protein sequence ID" value="KAF7675991.1"/>
    <property type="molecule type" value="Genomic_DNA"/>
</dbReference>
<dbReference type="Proteomes" id="UP000596902">
    <property type="component" value="Unassembled WGS sequence"/>
</dbReference>
<reference evidence="1" key="1">
    <citation type="submission" date="2020-01" db="EMBL/GenBank/DDBJ databases">
        <authorList>
            <person name="Feng Z.H.Z."/>
        </authorList>
    </citation>
    <scope>NUCLEOTIDE SEQUENCE</scope>
    <source>
        <strain evidence="1">CBS107.38</strain>
    </source>
</reference>
<sequence length="99" mass="10795">MVCGISPTTTRHQMAWLADEPRVRSTAESSPQFLVAMSFRHLANWRPGETGQLGEASTTQHLHMHLERLESLFAALPSGLSIVQQLSLGAAGALCFHRG</sequence>
<evidence type="ECO:0000313" key="1">
    <source>
        <dbReference type="EMBL" id="KAF7675991.1"/>
    </source>
</evidence>
<reference evidence="1" key="2">
    <citation type="submission" date="2020-08" db="EMBL/GenBank/DDBJ databases">
        <title>Draft Genome Sequence of Cumin Blight Pathogen Alternaria burnsii.</title>
        <authorList>
            <person name="Feng Z."/>
        </authorList>
    </citation>
    <scope>NUCLEOTIDE SEQUENCE</scope>
    <source>
        <strain evidence="1">CBS107.38</strain>
    </source>
</reference>
<dbReference type="GeneID" id="62203721"/>
<comment type="caution">
    <text evidence="1">The sequence shown here is derived from an EMBL/GenBank/DDBJ whole genome shotgun (WGS) entry which is preliminary data.</text>
</comment>
<organism evidence="1 2">
    <name type="scientific">Alternaria burnsii</name>
    <dbReference type="NCBI Taxonomy" id="1187904"/>
    <lineage>
        <taxon>Eukaryota</taxon>
        <taxon>Fungi</taxon>
        <taxon>Dikarya</taxon>
        <taxon>Ascomycota</taxon>
        <taxon>Pezizomycotina</taxon>
        <taxon>Dothideomycetes</taxon>
        <taxon>Pleosporomycetidae</taxon>
        <taxon>Pleosporales</taxon>
        <taxon>Pleosporineae</taxon>
        <taxon>Pleosporaceae</taxon>
        <taxon>Alternaria</taxon>
        <taxon>Alternaria sect. Alternaria</taxon>
    </lineage>
</organism>
<accession>A0A8H7B6D9</accession>
<proteinExistence type="predicted"/>
<keyword evidence="2" id="KW-1185">Reference proteome</keyword>
<evidence type="ECO:0000313" key="2">
    <source>
        <dbReference type="Proteomes" id="UP000596902"/>
    </source>
</evidence>
<dbReference type="RefSeq" id="XP_038786232.1">
    <property type="nucleotide sequence ID" value="XM_038930543.1"/>
</dbReference>